<feature type="compositionally biased region" description="Polar residues" evidence="1">
    <location>
        <begin position="113"/>
        <end position="125"/>
    </location>
</feature>
<protein>
    <submittedName>
        <fullName evidence="2">Uncharacterized protein</fullName>
    </submittedName>
</protein>
<gene>
    <name evidence="2" type="ORF">FHU37_004663</name>
</gene>
<evidence type="ECO:0000256" key="1">
    <source>
        <dbReference type="SAM" id="MobiDB-lite"/>
    </source>
</evidence>
<evidence type="ECO:0000313" key="3">
    <source>
        <dbReference type="Proteomes" id="UP000567795"/>
    </source>
</evidence>
<feature type="compositionally biased region" description="Basic residues" evidence="1">
    <location>
        <begin position="190"/>
        <end position="201"/>
    </location>
</feature>
<feature type="region of interest" description="Disordered" evidence="1">
    <location>
        <begin position="1"/>
        <end position="265"/>
    </location>
</feature>
<dbReference type="Proteomes" id="UP000567795">
    <property type="component" value="Unassembled WGS sequence"/>
</dbReference>
<sequence>MGAGGARGRRGGPIAQGGKFHLWKSQPPPCLRGNPGQTRSTRGQSPPVDNSGAPLSPGLTQTRPPAQGSKTYLWKTQPPPCLRGNPGQTRSTRGQSPPVDNSGAPMSPGVTESGDTPQGGKTQLWITPRPRGGPLPSSPPGGKGQAAAGVPKWKGLGTTATTTTAANATATATATTTARTTATAPERAHHQQHSTKWHRHAINAEPGKRPRGGTRELQLPGAAPRRMDGADPCPAGGRGGIRSPCHRRACHPRRHQRRPSPACPR</sequence>
<feature type="compositionally biased region" description="Polar residues" evidence="1">
    <location>
        <begin position="86"/>
        <end position="99"/>
    </location>
</feature>
<proteinExistence type="predicted"/>
<accession>A0A853A424</accession>
<dbReference type="AlphaFoldDB" id="A0A853A424"/>
<feature type="compositionally biased region" description="Basic residues" evidence="1">
    <location>
        <begin position="244"/>
        <end position="258"/>
    </location>
</feature>
<feature type="compositionally biased region" description="Low complexity" evidence="1">
    <location>
        <begin position="158"/>
        <end position="184"/>
    </location>
</feature>
<feature type="compositionally biased region" description="Polar residues" evidence="1">
    <location>
        <begin position="35"/>
        <end position="48"/>
    </location>
</feature>
<comment type="caution">
    <text evidence="2">The sequence shown here is derived from an EMBL/GenBank/DDBJ whole genome shotgun (WGS) entry which is preliminary data.</text>
</comment>
<reference evidence="2 3" key="1">
    <citation type="submission" date="2020-07" db="EMBL/GenBank/DDBJ databases">
        <title>Sequencing the genomes of 1000 actinobacteria strains.</title>
        <authorList>
            <person name="Klenk H.-P."/>
        </authorList>
    </citation>
    <scope>NUCLEOTIDE SEQUENCE [LARGE SCALE GENOMIC DNA]</scope>
    <source>
        <strain evidence="2 3">DSM 42178</strain>
    </source>
</reference>
<organism evidence="2 3">
    <name type="scientific">Allostreptomyces psammosilenae</name>
    <dbReference type="NCBI Taxonomy" id="1892865"/>
    <lineage>
        <taxon>Bacteria</taxon>
        <taxon>Bacillati</taxon>
        <taxon>Actinomycetota</taxon>
        <taxon>Actinomycetes</taxon>
        <taxon>Kitasatosporales</taxon>
        <taxon>Streptomycetaceae</taxon>
        <taxon>Allostreptomyces</taxon>
    </lineage>
</organism>
<feature type="compositionally biased region" description="Polar residues" evidence="1">
    <location>
        <begin position="58"/>
        <end position="70"/>
    </location>
</feature>
<keyword evidence="3" id="KW-1185">Reference proteome</keyword>
<name>A0A853A424_9ACTN</name>
<evidence type="ECO:0000313" key="2">
    <source>
        <dbReference type="EMBL" id="NYI07634.1"/>
    </source>
</evidence>
<dbReference type="EMBL" id="JACBZD010000002">
    <property type="protein sequence ID" value="NYI07634.1"/>
    <property type="molecule type" value="Genomic_DNA"/>
</dbReference>